<dbReference type="Pfam" id="PF03544">
    <property type="entry name" value="TonB_C"/>
    <property type="match status" value="1"/>
</dbReference>
<dbReference type="PANTHER" id="PTHR34978:SF3">
    <property type="entry name" value="SLR0241 PROTEIN"/>
    <property type="match status" value="1"/>
</dbReference>
<dbReference type="GO" id="GO:0055085">
    <property type="term" value="P:transmembrane transport"/>
    <property type="evidence" value="ECO:0007669"/>
    <property type="project" value="InterPro"/>
</dbReference>
<keyword evidence="5" id="KW-1185">Reference proteome</keyword>
<feature type="transmembrane region" description="Helical" evidence="1">
    <location>
        <begin position="94"/>
        <end position="114"/>
    </location>
</feature>
<evidence type="ECO:0000313" key="5">
    <source>
        <dbReference type="Proteomes" id="UP000321790"/>
    </source>
</evidence>
<evidence type="ECO:0000259" key="2">
    <source>
        <dbReference type="Pfam" id="PF03544"/>
    </source>
</evidence>
<feature type="transmembrane region" description="Helical" evidence="1">
    <location>
        <begin position="6"/>
        <end position="22"/>
    </location>
</feature>
<comment type="caution">
    <text evidence="4">The sequence shown here is derived from an EMBL/GenBank/DDBJ whole genome shotgun (WGS) entry which is preliminary data.</text>
</comment>
<dbReference type="EMBL" id="VOSC01000025">
    <property type="protein sequence ID" value="TXE09690.1"/>
    <property type="molecule type" value="Genomic_DNA"/>
</dbReference>
<keyword evidence="1" id="KW-1133">Transmembrane helix</keyword>
<evidence type="ECO:0000256" key="1">
    <source>
        <dbReference type="SAM" id="Phobius"/>
    </source>
</evidence>
<proteinExistence type="predicted"/>
<dbReference type="Proteomes" id="UP000321790">
    <property type="component" value="Unassembled WGS sequence"/>
</dbReference>
<keyword evidence="1" id="KW-0472">Membrane</keyword>
<feature type="domain" description="Peptidase M56" evidence="3">
    <location>
        <begin position="159"/>
        <end position="259"/>
    </location>
</feature>
<dbReference type="InterPro" id="IPR037682">
    <property type="entry name" value="TonB_C"/>
</dbReference>
<dbReference type="SUPFAM" id="SSF74653">
    <property type="entry name" value="TolA/TonB C-terminal domain"/>
    <property type="match status" value="1"/>
</dbReference>
<gene>
    <name evidence="4" type="ORF">FUA26_09380</name>
</gene>
<name>A0A5C7ALU9_9FLAO</name>
<reference evidence="5" key="1">
    <citation type="submission" date="2019-08" db="EMBL/GenBank/DDBJ databases">
        <title>Seonamhaeicola sediminis sp. nov., isolated from marine sediment.</title>
        <authorList>
            <person name="Cao W.R."/>
        </authorList>
    </citation>
    <scope>NUCLEOTIDE SEQUENCE [LARGE SCALE GENOMIC DNA]</scope>
    <source>
        <strain evidence="5">Gy8</strain>
    </source>
</reference>
<dbReference type="CDD" id="cd07341">
    <property type="entry name" value="M56_BlaR1_MecR1_like"/>
    <property type="match status" value="1"/>
</dbReference>
<feature type="transmembrane region" description="Helical" evidence="1">
    <location>
        <begin position="269"/>
        <end position="287"/>
    </location>
</feature>
<keyword evidence="1" id="KW-0812">Transmembrane</keyword>
<dbReference type="InterPro" id="IPR052173">
    <property type="entry name" value="Beta-lactam_resp_regulator"/>
</dbReference>
<dbReference type="OrthoDB" id="1522859at2"/>
<feature type="transmembrane region" description="Helical" evidence="1">
    <location>
        <begin position="34"/>
        <end position="51"/>
    </location>
</feature>
<dbReference type="PANTHER" id="PTHR34978">
    <property type="entry name" value="POSSIBLE SENSOR-TRANSDUCER PROTEIN BLAR"/>
    <property type="match status" value="1"/>
</dbReference>
<dbReference type="AlphaFoldDB" id="A0A5C7ALU9"/>
<evidence type="ECO:0000259" key="3">
    <source>
        <dbReference type="Pfam" id="PF05569"/>
    </source>
</evidence>
<dbReference type="Pfam" id="PF05569">
    <property type="entry name" value="Peptidase_M56"/>
    <property type="match status" value="1"/>
</dbReference>
<feature type="domain" description="TonB C-terminal" evidence="2">
    <location>
        <begin position="414"/>
        <end position="474"/>
    </location>
</feature>
<protein>
    <submittedName>
        <fullName evidence="4">BlaR1 peptidase M56 family protein</fullName>
    </submittedName>
</protein>
<sequence>MVQYVIQTIAFQLFFLIIYDFILKKETFFNWNRAYLIGTTLLSLIIPLIKIERFKNVVSQEYIISLPEVFLGNKKQQELDVILLDPSIISSKTFWYGELIFFLGALIAVILLGFKCLKIFNLFKNNPKKKVRNLHIINLLKSNVAFSFFKYIFLGELIDENKKRTILKHEMVHVKQYHTLDLLLFEVLRIFFWFNPLIYMYQNRIGELHEFLADANAVKTENKSIYYQNLLSQVFDTEKISFINPFFKQSLIKKRIVMLQKSKSKQINLLKYVLLIPLVFGMLIYTSCTQEEVKSETNQLSISEQVESLKLSLNAKEGQLTDEEKSILMGLVKNVNISVSNSYPWKMAIKQNGAYQDLDVPFGVIEQVPVFPGCNGLSSNNDRKACMSKEISSFVNKNFNTKIANEHNLTGRQRISVIFKINKEGNVVEVRSRASHPALEEEAKRVINLLPKMIPGEHKGKKVNVPYSLPIIFEVVKKDSTKE</sequence>
<evidence type="ECO:0000313" key="4">
    <source>
        <dbReference type="EMBL" id="TXE09690.1"/>
    </source>
</evidence>
<dbReference type="RefSeq" id="WP_147134920.1">
    <property type="nucleotide sequence ID" value="NZ_VOSC01000025.1"/>
</dbReference>
<dbReference type="InterPro" id="IPR008756">
    <property type="entry name" value="Peptidase_M56"/>
</dbReference>
<accession>A0A5C7ALU9</accession>
<organism evidence="4 5">
    <name type="scientific">Seonamhaeicola algicola</name>
    <dbReference type="NCBI Taxonomy" id="1719036"/>
    <lineage>
        <taxon>Bacteria</taxon>
        <taxon>Pseudomonadati</taxon>
        <taxon>Bacteroidota</taxon>
        <taxon>Flavobacteriia</taxon>
        <taxon>Flavobacteriales</taxon>
        <taxon>Flavobacteriaceae</taxon>
    </lineage>
</organism>
<dbReference type="Gene3D" id="3.30.1150.10">
    <property type="match status" value="1"/>
</dbReference>